<evidence type="ECO:0000256" key="2">
    <source>
        <dbReference type="ARBA" id="ARBA00022473"/>
    </source>
</evidence>
<dbReference type="InterPro" id="IPR040353">
    <property type="entry name" value="FLX/FLX-like"/>
</dbReference>
<dbReference type="OrthoDB" id="1911379at2759"/>
<dbReference type="EMBL" id="KZ453894">
    <property type="protein sequence ID" value="PKA46795.1"/>
    <property type="molecule type" value="Genomic_DNA"/>
</dbReference>
<gene>
    <name evidence="7" type="ORF">AXF42_Ash015689</name>
</gene>
<keyword evidence="2" id="KW-0217">Developmental protein</keyword>
<name>A0A2H9ZU26_9ASPA</name>
<evidence type="ECO:0000313" key="8">
    <source>
        <dbReference type="Proteomes" id="UP000236161"/>
    </source>
</evidence>
<dbReference type="GO" id="GO:0030154">
    <property type="term" value="P:cell differentiation"/>
    <property type="evidence" value="ECO:0007669"/>
    <property type="project" value="UniProtKB-KW"/>
</dbReference>
<keyword evidence="8" id="KW-1185">Reference proteome</keyword>
<evidence type="ECO:0000256" key="3">
    <source>
        <dbReference type="ARBA" id="ARBA00022782"/>
    </source>
</evidence>
<comment type="similarity">
    <text evidence="1">Belongs to the FLX family.</text>
</comment>
<accession>A0A2H9ZU26</accession>
<dbReference type="PANTHER" id="PTHR33405">
    <property type="entry name" value="PROTEIN FLX-LIKE 2"/>
    <property type="match status" value="1"/>
</dbReference>
<keyword evidence="4 6" id="KW-0175">Coiled coil</keyword>
<dbReference type="AlphaFoldDB" id="A0A2H9ZU26"/>
<evidence type="ECO:0000256" key="5">
    <source>
        <dbReference type="ARBA" id="ARBA00023089"/>
    </source>
</evidence>
<keyword evidence="5" id="KW-0287">Flowering</keyword>
<evidence type="ECO:0000256" key="1">
    <source>
        <dbReference type="ARBA" id="ARBA00005405"/>
    </source>
</evidence>
<reference evidence="7 8" key="1">
    <citation type="journal article" date="2017" name="Nature">
        <title>The Apostasia genome and the evolution of orchids.</title>
        <authorList>
            <person name="Zhang G.Q."/>
            <person name="Liu K.W."/>
            <person name="Li Z."/>
            <person name="Lohaus R."/>
            <person name="Hsiao Y.Y."/>
            <person name="Niu S.C."/>
            <person name="Wang J.Y."/>
            <person name="Lin Y.C."/>
            <person name="Xu Q."/>
            <person name="Chen L.J."/>
            <person name="Yoshida K."/>
            <person name="Fujiwara S."/>
            <person name="Wang Z.W."/>
            <person name="Zhang Y.Q."/>
            <person name="Mitsuda N."/>
            <person name="Wang M."/>
            <person name="Liu G.H."/>
            <person name="Pecoraro L."/>
            <person name="Huang H.X."/>
            <person name="Xiao X.J."/>
            <person name="Lin M."/>
            <person name="Wu X.Y."/>
            <person name="Wu W.L."/>
            <person name="Chen Y.Y."/>
            <person name="Chang S.B."/>
            <person name="Sakamoto S."/>
            <person name="Ohme-Takagi M."/>
            <person name="Yagi M."/>
            <person name="Zeng S.J."/>
            <person name="Shen C.Y."/>
            <person name="Yeh C.M."/>
            <person name="Luo Y.B."/>
            <person name="Tsai W.C."/>
            <person name="Van de Peer Y."/>
            <person name="Liu Z.J."/>
        </authorList>
    </citation>
    <scope>NUCLEOTIDE SEQUENCE [LARGE SCALE GENOMIC DNA]</scope>
    <source>
        <strain evidence="8">cv. Shenzhen</strain>
        <tissue evidence="7">Stem</tissue>
    </source>
</reference>
<evidence type="ECO:0000256" key="6">
    <source>
        <dbReference type="SAM" id="Coils"/>
    </source>
</evidence>
<dbReference type="PANTHER" id="PTHR33405:SF4">
    <property type="entry name" value="PROTEIN FLX-LIKE 2"/>
    <property type="match status" value="1"/>
</dbReference>
<proteinExistence type="inferred from homology"/>
<protein>
    <recommendedName>
        <fullName evidence="9">Protein FLX-like 2</fullName>
    </recommendedName>
</protein>
<organism evidence="7 8">
    <name type="scientific">Apostasia shenzhenica</name>
    <dbReference type="NCBI Taxonomy" id="1088818"/>
    <lineage>
        <taxon>Eukaryota</taxon>
        <taxon>Viridiplantae</taxon>
        <taxon>Streptophyta</taxon>
        <taxon>Embryophyta</taxon>
        <taxon>Tracheophyta</taxon>
        <taxon>Spermatophyta</taxon>
        <taxon>Magnoliopsida</taxon>
        <taxon>Liliopsida</taxon>
        <taxon>Asparagales</taxon>
        <taxon>Orchidaceae</taxon>
        <taxon>Apostasioideae</taxon>
        <taxon>Apostasia</taxon>
    </lineage>
</organism>
<feature type="coiled-coil region" evidence="6">
    <location>
        <begin position="98"/>
        <end position="156"/>
    </location>
</feature>
<dbReference type="Proteomes" id="UP000236161">
    <property type="component" value="Unassembled WGS sequence"/>
</dbReference>
<keyword evidence="3" id="KW-0221">Differentiation</keyword>
<dbReference type="STRING" id="1088818.A0A2H9ZU26"/>
<evidence type="ECO:0000256" key="4">
    <source>
        <dbReference type="ARBA" id="ARBA00023054"/>
    </source>
</evidence>
<evidence type="ECO:0000313" key="7">
    <source>
        <dbReference type="EMBL" id="PKA46795.1"/>
    </source>
</evidence>
<sequence>MGSKGRIPPYVRQPLPGPGMFQPEPYGSGIHAPDGPLPFDLMPPPEIMEQKLVVQHMEMQTLVTENHKLAATHSALRHELAATQHELQRLQAYMAGGNVEHEQQMRAIMDKLAKMDADMKSSKSVKVEVQQARAEAQSLVAAREELISKVQQLTQELHKSHGDAQQIPSMISELETLRKEYQHCRAAYDYERKLRVDHYESLQVMEKNYVSMVGEVEKLRRELSNSANLEKMGSQYGSNIGYKEGSSSEQHPMGQNVFEDGYKATQVVGPSAPNRAASAALPAGPGYDAARGTAYDPARTAAYNASRGSHYDALRAPSYEPPRGFNYDSSITGRVYEANTAGGGAHGAVNAGPPYPTAQPLPASYYGHAYGAVPHLHQAAYGGASQASSRPVAGYEAMAARVAPGGAGGSSGSANQGQR</sequence>
<evidence type="ECO:0008006" key="9">
    <source>
        <dbReference type="Google" id="ProtNLM"/>
    </source>
</evidence>
<dbReference type="GO" id="GO:0009908">
    <property type="term" value="P:flower development"/>
    <property type="evidence" value="ECO:0007669"/>
    <property type="project" value="UniProtKB-KW"/>
</dbReference>